<dbReference type="SUPFAM" id="SSF63999">
    <property type="entry name" value="Thiamin pyrophosphokinase, catalytic domain"/>
    <property type="match status" value="1"/>
</dbReference>
<feature type="domain" description="Thiamin pyrophosphokinase thiamin-binding" evidence="5">
    <location>
        <begin position="161"/>
        <end position="237"/>
    </location>
</feature>
<dbReference type="GO" id="GO:0016301">
    <property type="term" value="F:kinase activity"/>
    <property type="evidence" value="ECO:0007669"/>
    <property type="project" value="UniProtKB-KW"/>
</dbReference>
<keyword evidence="2" id="KW-0547">Nucleotide-binding</keyword>
<evidence type="ECO:0000256" key="3">
    <source>
        <dbReference type="ARBA" id="ARBA00022777"/>
    </source>
</evidence>
<dbReference type="GO" id="GO:0009229">
    <property type="term" value="P:thiamine diphosphate biosynthetic process"/>
    <property type="evidence" value="ECO:0007669"/>
    <property type="project" value="InterPro"/>
</dbReference>
<dbReference type="PANTHER" id="PTHR13622:SF8">
    <property type="entry name" value="THIAMIN PYROPHOSPHOKINASE 1"/>
    <property type="match status" value="1"/>
</dbReference>
<organism evidence="6 7">
    <name type="scientific">Pristionchus entomophagus</name>
    <dbReference type="NCBI Taxonomy" id="358040"/>
    <lineage>
        <taxon>Eukaryota</taxon>
        <taxon>Metazoa</taxon>
        <taxon>Ecdysozoa</taxon>
        <taxon>Nematoda</taxon>
        <taxon>Chromadorea</taxon>
        <taxon>Rhabditida</taxon>
        <taxon>Rhabditina</taxon>
        <taxon>Diplogasteromorpha</taxon>
        <taxon>Diplogasteroidea</taxon>
        <taxon>Neodiplogasteridae</taxon>
        <taxon>Pristionchus</taxon>
    </lineage>
</organism>
<dbReference type="EMBL" id="BTSX01000004">
    <property type="protein sequence ID" value="GMS92504.1"/>
    <property type="molecule type" value="Genomic_DNA"/>
</dbReference>
<proteinExistence type="predicted"/>
<dbReference type="GO" id="GO:0005524">
    <property type="term" value="F:ATP binding"/>
    <property type="evidence" value="ECO:0007669"/>
    <property type="project" value="UniProtKB-KW"/>
</dbReference>
<dbReference type="PANTHER" id="PTHR13622">
    <property type="entry name" value="THIAMIN PYROPHOSPHOKINASE"/>
    <property type="match status" value="1"/>
</dbReference>
<keyword evidence="4" id="KW-0067">ATP-binding</keyword>
<evidence type="ECO:0000259" key="5">
    <source>
        <dbReference type="SMART" id="SM00983"/>
    </source>
</evidence>
<dbReference type="InterPro" id="IPR036371">
    <property type="entry name" value="TPK_B1-bd_sf"/>
</dbReference>
<dbReference type="Gene3D" id="2.60.120.320">
    <property type="entry name" value="Thiamin pyrophosphokinase, thiamin-binding domain"/>
    <property type="match status" value="1"/>
</dbReference>
<evidence type="ECO:0000256" key="4">
    <source>
        <dbReference type="ARBA" id="ARBA00022840"/>
    </source>
</evidence>
<keyword evidence="7" id="KW-1185">Reference proteome</keyword>
<evidence type="ECO:0000256" key="1">
    <source>
        <dbReference type="ARBA" id="ARBA00022679"/>
    </source>
</evidence>
<accession>A0AAV5TEL5</accession>
<keyword evidence="1" id="KW-0808">Transferase</keyword>
<evidence type="ECO:0000313" key="6">
    <source>
        <dbReference type="EMBL" id="GMS92504.1"/>
    </source>
</evidence>
<dbReference type="SMART" id="SM00983">
    <property type="entry name" value="TPK_B1_binding"/>
    <property type="match status" value="1"/>
</dbReference>
<evidence type="ECO:0000256" key="2">
    <source>
        <dbReference type="ARBA" id="ARBA00022741"/>
    </source>
</evidence>
<dbReference type="InterPro" id="IPR007371">
    <property type="entry name" value="TPK_catalytic"/>
</dbReference>
<dbReference type="AlphaFoldDB" id="A0AAV5TEL5"/>
<comment type="caution">
    <text evidence="6">The sequence shown here is derived from an EMBL/GenBank/DDBJ whole genome shotgun (WGS) entry which is preliminary data.</text>
</comment>
<feature type="non-terminal residue" evidence="6">
    <location>
        <position position="255"/>
    </location>
</feature>
<dbReference type="InterPro" id="IPR036759">
    <property type="entry name" value="TPK_catalytic_sf"/>
</dbReference>
<dbReference type="SUPFAM" id="SSF63862">
    <property type="entry name" value="Thiamin pyrophosphokinase, substrate-binding domain"/>
    <property type="match status" value="1"/>
</dbReference>
<dbReference type="GO" id="GO:0030975">
    <property type="term" value="F:thiamine binding"/>
    <property type="evidence" value="ECO:0007669"/>
    <property type="project" value="InterPro"/>
</dbReference>
<dbReference type="Pfam" id="PF04263">
    <property type="entry name" value="TPK_catalytic"/>
    <property type="match status" value="1"/>
</dbReference>
<evidence type="ECO:0000313" key="7">
    <source>
        <dbReference type="Proteomes" id="UP001432027"/>
    </source>
</evidence>
<reference evidence="6" key="1">
    <citation type="submission" date="2023-10" db="EMBL/GenBank/DDBJ databases">
        <title>Genome assembly of Pristionchus species.</title>
        <authorList>
            <person name="Yoshida K."/>
            <person name="Sommer R.J."/>
        </authorList>
    </citation>
    <scope>NUCLEOTIDE SEQUENCE</scope>
    <source>
        <strain evidence="6">RS0144</strain>
    </source>
</reference>
<dbReference type="Pfam" id="PF04265">
    <property type="entry name" value="TPK_B1_binding"/>
    <property type="match status" value="1"/>
</dbReference>
<dbReference type="Gene3D" id="3.40.50.10240">
    <property type="entry name" value="Thiamin pyrophosphokinase, catalytic domain"/>
    <property type="match status" value="1"/>
</dbReference>
<sequence length="255" mass="28069">MPNVIRPLEIFSKAAARSSCVWLGECAARSGERACWQWMWNGGESLVHNCNCFLHFSHNCRSGELQSPTAICGHVKGLGELTKKLYREKQCEFAADLNENRSDLIDSLDFLRGAKAVPTIVVLGGISGRADRMLATLHALVLSQSLSSRAFIPPFIFVLDGDNLLCVLRQGSHRFQFDRSHLTDVCGIAPICQSETLVTTSGFRWNLQRSPLSFAEVISTSNELTSEEITVNNSAPVILTFELLSSITGLTEPPK</sequence>
<protein>
    <recommendedName>
        <fullName evidence="5">Thiamin pyrophosphokinase thiamin-binding domain-containing protein</fullName>
    </recommendedName>
</protein>
<dbReference type="FunFam" id="2.60.120.320:FF:000001">
    <property type="entry name" value="Thiamine pyrophosphokinase"/>
    <property type="match status" value="1"/>
</dbReference>
<gene>
    <name evidence="6" type="ORF">PENTCL1PPCAC_14679</name>
</gene>
<keyword evidence="3" id="KW-0418">Kinase</keyword>
<dbReference type="GO" id="GO:0004788">
    <property type="term" value="F:thiamine diphosphokinase activity"/>
    <property type="evidence" value="ECO:0007669"/>
    <property type="project" value="InterPro"/>
</dbReference>
<dbReference type="InterPro" id="IPR007373">
    <property type="entry name" value="Thiamin_PyroPKinase_B1-bd"/>
</dbReference>
<name>A0AAV5TEL5_9BILA</name>
<dbReference type="Proteomes" id="UP001432027">
    <property type="component" value="Unassembled WGS sequence"/>
</dbReference>